<dbReference type="InterPro" id="IPR007627">
    <property type="entry name" value="RNA_pol_sigma70_r2"/>
</dbReference>
<evidence type="ECO:0000313" key="9">
    <source>
        <dbReference type="EMBL" id="MBC5637932.1"/>
    </source>
</evidence>
<keyword evidence="5 6" id="KW-0804">Transcription</keyword>
<dbReference type="Pfam" id="PF04542">
    <property type="entry name" value="Sigma70_r2"/>
    <property type="match status" value="1"/>
</dbReference>
<evidence type="ECO:0000256" key="4">
    <source>
        <dbReference type="ARBA" id="ARBA00023125"/>
    </source>
</evidence>
<name>A0A923L7G0_9BACI</name>
<accession>A0A923L7G0</accession>
<keyword evidence="2 6" id="KW-0805">Transcription regulation</keyword>
<evidence type="ECO:0000259" key="7">
    <source>
        <dbReference type="Pfam" id="PF04542"/>
    </source>
</evidence>
<sequence length="175" mass="20396">MFKSEKQKNREQLFETLIKQEQKKLYRVAYSYVKNEQSALDIVQDTVIKAYKSFDRLKNIDFFSTWITRILINTALDHIKKSKDIIPLDVGWLNTQIVEENLTVLVMDIEEVFGKLKANQKTLLLLRFYYGYSIPEIADILEKPEGTVKSQLHRTLQIVKKKLAHGGDVYGEAAR</sequence>
<comment type="caution">
    <text evidence="9">The sequence shown here is derived from an EMBL/GenBank/DDBJ whole genome shotgun (WGS) entry which is preliminary data.</text>
</comment>
<dbReference type="InterPro" id="IPR013325">
    <property type="entry name" value="RNA_pol_sigma_r2"/>
</dbReference>
<dbReference type="SUPFAM" id="SSF88946">
    <property type="entry name" value="Sigma2 domain of RNA polymerase sigma factors"/>
    <property type="match status" value="1"/>
</dbReference>
<dbReference type="EMBL" id="JACOOL010000010">
    <property type="protein sequence ID" value="MBC5637932.1"/>
    <property type="molecule type" value="Genomic_DNA"/>
</dbReference>
<evidence type="ECO:0000259" key="8">
    <source>
        <dbReference type="Pfam" id="PF08281"/>
    </source>
</evidence>
<dbReference type="Pfam" id="PF08281">
    <property type="entry name" value="Sigma70_r4_2"/>
    <property type="match status" value="1"/>
</dbReference>
<dbReference type="Gene3D" id="1.10.10.10">
    <property type="entry name" value="Winged helix-like DNA-binding domain superfamily/Winged helix DNA-binding domain"/>
    <property type="match status" value="1"/>
</dbReference>
<evidence type="ECO:0000256" key="2">
    <source>
        <dbReference type="ARBA" id="ARBA00023015"/>
    </source>
</evidence>
<dbReference type="InterPro" id="IPR039425">
    <property type="entry name" value="RNA_pol_sigma-70-like"/>
</dbReference>
<dbReference type="Gene3D" id="1.10.1740.10">
    <property type="match status" value="1"/>
</dbReference>
<dbReference type="GO" id="GO:0006950">
    <property type="term" value="P:response to stress"/>
    <property type="evidence" value="ECO:0007669"/>
    <property type="project" value="UniProtKB-ARBA"/>
</dbReference>
<dbReference type="NCBIfam" id="TIGR02937">
    <property type="entry name" value="sigma70-ECF"/>
    <property type="match status" value="1"/>
</dbReference>
<dbReference type="SUPFAM" id="SSF88659">
    <property type="entry name" value="Sigma3 and sigma4 domains of RNA polymerase sigma factors"/>
    <property type="match status" value="1"/>
</dbReference>
<evidence type="ECO:0000256" key="6">
    <source>
        <dbReference type="RuleBase" id="RU000716"/>
    </source>
</evidence>
<dbReference type="InterPro" id="IPR013324">
    <property type="entry name" value="RNA_pol_sigma_r3/r4-like"/>
</dbReference>
<proteinExistence type="inferred from homology"/>
<keyword evidence="10" id="KW-1185">Reference proteome</keyword>
<keyword evidence="4 6" id="KW-0238">DNA-binding</keyword>
<evidence type="ECO:0000256" key="1">
    <source>
        <dbReference type="ARBA" id="ARBA00010641"/>
    </source>
</evidence>
<organism evidence="9 10">
    <name type="scientific">Ornithinibacillus hominis</name>
    <dbReference type="NCBI Taxonomy" id="2763055"/>
    <lineage>
        <taxon>Bacteria</taxon>
        <taxon>Bacillati</taxon>
        <taxon>Bacillota</taxon>
        <taxon>Bacilli</taxon>
        <taxon>Bacillales</taxon>
        <taxon>Bacillaceae</taxon>
        <taxon>Ornithinibacillus</taxon>
    </lineage>
</organism>
<evidence type="ECO:0000256" key="5">
    <source>
        <dbReference type="ARBA" id="ARBA00023163"/>
    </source>
</evidence>
<reference evidence="9" key="1">
    <citation type="submission" date="2020-08" db="EMBL/GenBank/DDBJ databases">
        <title>Genome public.</title>
        <authorList>
            <person name="Liu C."/>
            <person name="Sun Q."/>
        </authorList>
    </citation>
    <scope>NUCLEOTIDE SEQUENCE</scope>
    <source>
        <strain evidence="9">BX22</strain>
    </source>
</reference>
<dbReference type="InterPro" id="IPR013249">
    <property type="entry name" value="RNA_pol_sigma70_r4_t2"/>
</dbReference>
<evidence type="ECO:0000313" key="10">
    <source>
        <dbReference type="Proteomes" id="UP000637359"/>
    </source>
</evidence>
<dbReference type="PANTHER" id="PTHR43133">
    <property type="entry name" value="RNA POLYMERASE ECF-TYPE SIGMA FACTO"/>
    <property type="match status" value="1"/>
</dbReference>
<dbReference type="InterPro" id="IPR014284">
    <property type="entry name" value="RNA_pol_sigma-70_dom"/>
</dbReference>
<dbReference type="PANTHER" id="PTHR43133:SF51">
    <property type="entry name" value="RNA POLYMERASE SIGMA FACTOR"/>
    <property type="match status" value="1"/>
</dbReference>
<protein>
    <recommendedName>
        <fullName evidence="6">RNA polymerase sigma factor</fullName>
    </recommendedName>
</protein>
<dbReference type="GO" id="GO:0003677">
    <property type="term" value="F:DNA binding"/>
    <property type="evidence" value="ECO:0007669"/>
    <property type="project" value="UniProtKB-KW"/>
</dbReference>
<dbReference type="InterPro" id="IPR000838">
    <property type="entry name" value="RNA_pol_sigma70_ECF_CS"/>
</dbReference>
<dbReference type="AlphaFoldDB" id="A0A923L7G0"/>
<feature type="domain" description="RNA polymerase sigma factor 70 region 4 type 2" evidence="8">
    <location>
        <begin position="108"/>
        <end position="156"/>
    </location>
</feature>
<keyword evidence="3 6" id="KW-0731">Sigma factor</keyword>
<dbReference type="GO" id="GO:0006352">
    <property type="term" value="P:DNA-templated transcription initiation"/>
    <property type="evidence" value="ECO:0007669"/>
    <property type="project" value="InterPro"/>
</dbReference>
<dbReference type="CDD" id="cd06171">
    <property type="entry name" value="Sigma70_r4"/>
    <property type="match status" value="1"/>
</dbReference>
<gene>
    <name evidence="9" type="ORF">H8S33_14065</name>
</gene>
<dbReference type="InterPro" id="IPR036388">
    <property type="entry name" value="WH-like_DNA-bd_sf"/>
</dbReference>
<dbReference type="GO" id="GO:0016987">
    <property type="term" value="F:sigma factor activity"/>
    <property type="evidence" value="ECO:0007669"/>
    <property type="project" value="UniProtKB-KW"/>
</dbReference>
<feature type="domain" description="RNA polymerase sigma-70 region 2" evidence="7">
    <location>
        <begin position="17"/>
        <end position="83"/>
    </location>
</feature>
<dbReference type="PROSITE" id="PS01063">
    <property type="entry name" value="SIGMA70_ECF"/>
    <property type="match status" value="1"/>
</dbReference>
<evidence type="ECO:0000256" key="3">
    <source>
        <dbReference type="ARBA" id="ARBA00023082"/>
    </source>
</evidence>
<comment type="similarity">
    <text evidence="1 6">Belongs to the sigma-70 factor family. ECF subfamily.</text>
</comment>
<dbReference type="Proteomes" id="UP000637359">
    <property type="component" value="Unassembled WGS sequence"/>
</dbReference>